<dbReference type="Pfam" id="PF00590">
    <property type="entry name" value="TP_methylase"/>
    <property type="match status" value="1"/>
</dbReference>
<sequence>MLYIVATAIGNIEDTSLRAIKTLVTSNIILAEDTLTFDSYYKRIQKLFSMVPQKKQKIVHLHKENEFEKIPWVIDQLETNMIISLVSESGLPTIADPGGLLIHRLITNNVNFTVIPGSSALTTAMAYSGSIQNNIIFLGFLPKKKAHVLQSFKRLKACISKYNNLSVIFYESPHRIQETLKIIDEVLPQAEITICREMTKKFEEIIRGTPGKLADKNIKGEITVVMHIKH</sequence>
<dbReference type="InterPro" id="IPR014777">
    <property type="entry name" value="4pyrrole_Mease_sub1"/>
</dbReference>
<dbReference type="STRING" id="1802074.A3J15_01000"/>
<evidence type="ECO:0000313" key="7">
    <source>
        <dbReference type="EMBL" id="OGK55774.1"/>
    </source>
</evidence>
<evidence type="ECO:0000256" key="3">
    <source>
        <dbReference type="ARBA" id="ARBA00022603"/>
    </source>
</evidence>
<dbReference type="InterPro" id="IPR014776">
    <property type="entry name" value="4pyrrole_Mease_sub2"/>
</dbReference>
<proteinExistence type="predicted"/>
<dbReference type="SUPFAM" id="SSF53790">
    <property type="entry name" value="Tetrapyrrole methylase"/>
    <property type="match status" value="1"/>
</dbReference>
<keyword evidence="3" id="KW-0489">Methyltransferase</keyword>
<dbReference type="GO" id="GO:0032259">
    <property type="term" value="P:methylation"/>
    <property type="evidence" value="ECO:0007669"/>
    <property type="project" value="UniProtKB-KW"/>
</dbReference>
<reference evidence="7 8" key="1">
    <citation type="journal article" date="2016" name="Nat. Commun.">
        <title>Thousands of microbial genomes shed light on interconnected biogeochemical processes in an aquifer system.</title>
        <authorList>
            <person name="Anantharaman K."/>
            <person name="Brown C.T."/>
            <person name="Hug L.A."/>
            <person name="Sharon I."/>
            <person name="Castelle C.J."/>
            <person name="Probst A.J."/>
            <person name="Thomas B.C."/>
            <person name="Singh A."/>
            <person name="Wilkins M.J."/>
            <person name="Karaoz U."/>
            <person name="Brodie E.L."/>
            <person name="Williams K.H."/>
            <person name="Hubbard S.S."/>
            <person name="Banfield J.F."/>
        </authorList>
    </citation>
    <scope>NUCLEOTIDE SEQUENCE [LARGE SCALE GENOMIC DNA]</scope>
</reference>
<organism evidence="7 8">
    <name type="scientific">Candidatus Roizmanbacteria bacterium RIFCSPLOWO2_02_FULL_38_10</name>
    <dbReference type="NCBI Taxonomy" id="1802074"/>
    <lineage>
        <taxon>Bacteria</taxon>
        <taxon>Candidatus Roizmaniibacteriota</taxon>
    </lineage>
</organism>
<dbReference type="EMBL" id="MGAY01000053">
    <property type="protein sequence ID" value="OGK55774.1"/>
    <property type="molecule type" value="Genomic_DNA"/>
</dbReference>
<dbReference type="InterPro" id="IPR008189">
    <property type="entry name" value="rRNA_ssu_MeTfrase_I"/>
</dbReference>
<keyword evidence="5" id="KW-0949">S-adenosyl-L-methionine</keyword>
<dbReference type="GO" id="GO:0008168">
    <property type="term" value="F:methyltransferase activity"/>
    <property type="evidence" value="ECO:0007669"/>
    <property type="project" value="UniProtKB-KW"/>
</dbReference>
<keyword evidence="1" id="KW-0963">Cytoplasm</keyword>
<evidence type="ECO:0000259" key="6">
    <source>
        <dbReference type="Pfam" id="PF00590"/>
    </source>
</evidence>
<gene>
    <name evidence="7" type="ORF">A3J15_01000</name>
</gene>
<dbReference type="InterPro" id="IPR000878">
    <property type="entry name" value="4pyrrol_Mease"/>
</dbReference>
<accession>A0A1F7JJJ1</accession>
<evidence type="ECO:0000256" key="2">
    <source>
        <dbReference type="ARBA" id="ARBA00022552"/>
    </source>
</evidence>
<evidence type="ECO:0000256" key="1">
    <source>
        <dbReference type="ARBA" id="ARBA00022490"/>
    </source>
</evidence>
<dbReference type="Gene3D" id="3.40.1010.10">
    <property type="entry name" value="Cobalt-precorrin-4 Transmethylase, Domain 1"/>
    <property type="match status" value="1"/>
</dbReference>
<dbReference type="GO" id="GO:0006364">
    <property type="term" value="P:rRNA processing"/>
    <property type="evidence" value="ECO:0007669"/>
    <property type="project" value="UniProtKB-KW"/>
</dbReference>
<dbReference type="Gene3D" id="3.30.950.10">
    <property type="entry name" value="Methyltransferase, Cobalt-precorrin-4 Transmethylase, Domain 2"/>
    <property type="match status" value="1"/>
</dbReference>
<protein>
    <recommendedName>
        <fullName evidence="6">Tetrapyrrole methylase domain-containing protein</fullName>
    </recommendedName>
</protein>
<dbReference type="AlphaFoldDB" id="A0A1F7JJJ1"/>
<feature type="domain" description="Tetrapyrrole methylase" evidence="6">
    <location>
        <begin position="1"/>
        <end position="213"/>
    </location>
</feature>
<dbReference type="Proteomes" id="UP000176376">
    <property type="component" value="Unassembled WGS sequence"/>
</dbReference>
<comment type="caution">
    <text evidence="7">The sequence shown here is derived from an EMBL/GenBank/DDBJ whole genome shotgun (WGS) entry which is preliminary data.</text>
</comment>
<dbReference type="CDD" id="cd11648">
    <property type="entry name" value="RsmI"/>
    <property type="match status" value="1"/>
</dbReference>
<evidence type="ECO:0000256" key="4">
    <source>
        <dbReference type="ARBA" id="ARBA00022679"/>
    </source>
</evidence>
<keyword evidence="2" id="KW-0698">rRNA processing</keyword>
<dbReference type="PANTHER" id="PTHR46111:SF1">
    <property type="entry name" value="RIBOSOMAL RNA SMALL SUBUNIT METHYLTRANSFERASE I"/>
    <property type="match status" value="1"/>
</dbReference>
<name>A0A1F7JJJ1_9BACT</name>
<evidence type="ECO:0000256" key="5">
    <source>
        <dbReference type="ARBA" id="ARBA00022691"/>
    </source>
</evidence>
<evidence type="ECO:0000313" key="8">
    <source>
        <dbReference type="Proteomes" id="UP000176376"/>
    </source>
</evidence>
<dbReference type="PANTHER" id="PTHR46111">
    <property type="entry name" value="RIBOSOMAL RNA SMALL SUBUNIT METHYLTRANSFERASE I"/>
    <property type="match status" value="1"/>
</dbReference>
<dbReference type="InterPro" id="IPR035996">
    <property type="entry name" value="4pyrrol_Methylase_sf"/>
</dbReference>
<keyword evidence="4" id="KW-0808">Transferase</keyword>
<dbReference type="PIRSF" id="PIRSF005917">
    <property type="entry name" value="MTase_YraL"/>
    <property type="match status" value="1"/>
</dbReference>